<feature type="region of interest" description="Disordered" evidence="1">
    <location>
        <begin position="16"/>
        <end position="36"/>
    </location>
</feature>
<evidence type="ECO:0000313" key="2">
    <source>
        <dbReference type="EMBL" id="EID18719.1"/>
    </source>
</evidence>
<keyword evidence="2" id="KW-0396">Initiation factor</keyword>
<dbReference type="GO" id="GO:0003743">
    <property type="term" value="F:translation initiation factor activity"/>
    <property type="evidence" value="ECO:0007669"/>
    <property type="project" value="UniProtKB-KW"/>
</dbReference>
<dbReference type="Proteomes" id="UP000003245">
    <property type="component" value="Unassembled WGS sequence"/>
</dbReference>
<dbReference type="EMBL" id="AICP01000076">
    <property type="protein sequence ID" value="EID18719.1"/>
    <property type="molecule type" value="Genomic_DNA"/>
</dbReference>
<reference evidence="2 3" key="1">
    <citation type="submission" date="2012-01" db="EMBL/GenBank/DDBJ databases">
        <authorList>
            <person name="Harkins D.M."/>
            <person name="Madupu R."/>
            <person name="Durkin A.S."/>
            <person name="Torralba M."/>
            <person name="Methe B."/>
            <person name="Sutton G.G."/>
            <person name="Nelson K.E."/>
        </authorList>
    </citation>
    <scope>NUCLEOTIDE SEQUENCE [LARGE SCALE GENOMIC DNA]</scope>
    <source>
        <strain evidence="2 3">CCUG 39159</strain>
    </source>
</reference>
<accession>I0S5R6</accession>
<gene>
    <name evidence="2" type="ORF">HMPREF1043_0515</name>
</gene>
<sequence>MGQHVRRERPHLRVWRPRHGEGRGVHPKSGGLQSGRPAVEIPLGLAGVPMLMHERDLPVALGQDVREALLVSPVDIQVERGQVAAHPRASHRGVNVLRVLRAQGDAVAIEQFVDVAHRKISKVLSQEVLGAPPVDRHGCIAYPALARVKHAHCPDGPSA</sequence>
<protein>
    <submittedName>
        <fullName evidence="2">Translation initiation factor IF-1 domain protein</fullName>
    </submittedName>
</protein>
<name>I0S5R6_STRAP</name>
<evidence type="ECO:0000256" key="1">
    <source>
        <dbReference type="SAM" id="MobiDB-lite"/>
    </source>
</evidence>
<comment type="caution">
    <text evidence="2">The sequence shown here is derived from an EMBL/GenBank/DDBJ whole genome shotgun (WGS) entry which is preliminary data.</text>
</comment>
<keyword evidence="3" id="KW-1185">Reference proteome</keyword>
<evidence type="ECO:0000313" key="3">
    <source>
        <dbReference type="Proteomes" id="UP000003245"/>
    </source>
</evidence>
<dbReference type="PATRIC" id="fig|1095729.3.peg.2200"/>
<proteinExistence type="predicted"/>
<organism evidence="2 3">
    <name type="scientific">Streptococcus anginosus subsp. whileyi CCUG 39159</name>
    <dbReference type="NCBI Taxonomy" id="1095729"/>
    <lineage>
        <taxon>Bacteria</taxon>
        <taxon>Bacillati</taxon>
        <taxon>Bacillota</taxon>
        <taxon>Bacilli</taxon>
        <taxon>Lactobacillales</taxon>
        <taxon>Streptococcaceae</taxon>
        <taxon>Streptococcus</taxon>
        <taxon>Streptococcus anginosus group</taxon>
    </lineage>
</organism>
<dbReference type="AlphaFoldDB" id="I0S5R6"/>
<keyword evidence="2" id="KW-0648">Protein biosynthesis</keyword>